<dbReference type="NCBIfam" id="TIGR00160">
    <property type="entry name" value="MGSA"/>
    <property type="match status" value="1"/>
</dbReference>
<dbReference type="PIRSF" id="PIRSF006614">
    <property type="entry name" value="Methylglyox_syn"/>
    <property type="match status" value="1"/>
</dbReference>
<feature type="binding site" evidence="1">
    <location>
        <begin position="35"/>
        <end position="38"/>
    </location>
    <ligand>
        <name>substrate</name>
    </ligand>
</feature>
<keyword evidence="5" id="KW-1185">Reference proteome</keyword>
<dbReference type="SMART" id="SM00851">
    <property type="entry name" value="MGS"/>
    <property type="match status" value="1"/>
</dbReference>
<gene>
    <name evidence="1" type="primary">mgsA</name>
    <name evidence="4" type="ORF">DSOL_0458</name>
</gene>
<dbReference type="InterPro" id="IPR004363">
    <property type="entry name" value="Methylgl_synth"/>
</dbReference>
<dbReference type="GO" id="GO:0019242">
    <property type="term" value="P:methylglyoxal biosynthetic process"/>
    <property type="evidence" value="ECO:0007669"/>
    <property type="project" value="UniProtKB-UniRule"/>
</dbReference>
<dbReference type="SUPFAM" id="SSF52335">
    <property type="entry name" value="Methylglyoxal synthase-like"/>
    <property type="match status" value="1"/>
</dbReference>
<sequence length="135" mass="14700">MLKIALVAHDEKKAEMIEFTQTHKYLLSQCQLTATGTTGKLISQHTGLPVTALLSGPIGGDQQIGSLVATQQLDMIIFLRDPLTAQAHEPDIAALLRVCDVHNIPLATNRQSAEILIAYIKLCLERGENNANRTS</sequence>
<feature type="binding site" evidence="1">
    <location>
        <position position="88"/>
    </location>
    <ligand>
        <name>substrate</name>
    </ligand>
</feature>
<dbReference type="InterPro" id="IPR018148">
    <property type="entry name" value="Methylglyoxal_synth_AS"/>
</dbReference>
<organism evidence="4 5">
    <name type="scientific">Desulfosporosinus metallidurans</name>
    <dbReference type="NCBI Taxonomy" id="1888891"/>
    <lineage>
        <taxon>Bacteria</taxon>
        <taxon>Bacillati</taxon>
        <taxon>Bacillota</taxon>
        <taxon>Clostridia</taxon>
        <taxon>Eubacteriales</taxon>
        <taxon>Desulfitobacteriaceae</taxon>
        <taxon>Desulfosporosinus</taxon>
    </lineage>
</organism>
<dbReference type="GO" id="GO:0005829">
    <property type="term" value="C:cytosol"/>
    <property type="evidence" value="ECO:0007669"/>
    <property type="project" value="TreeGrafter"/>
</dbReference>
<evidence type="ECO:0000256" key="1">
    <source>
        <dbReference type="HAMAP-Rule" id="MF_00549"/>
    </source>
</evidence>
<name>A0A1Q8R2G3_9FIRM</name>
<dbReference type="InterPro" id="IPR036914">
    <property type="entry name" value="MGS-like_dom_sf"/>
</dbReference>
<keyword evidence="1" id="KW-0456">Lyase</keyword>
<dbReference type="InterPro" id="IPR011607">
    <property type="entry name" value="MGS-like_dom"/>
</dbReference>
<dbReference type="PANTHER" id="PTHR30492:SF0">
    <property type="entry name" value="METHYLGLYOXAL SYNTHASE"/>
    <property type="match status" value="1"/>
</dbReference>
<dbReference type="Gene3D" id="3.40.50.1380">
    <property type="entry name" value="Methylglyoxal synthase-like domain"/>
    <property type="match status" value="1"/>
</dbReference>
<comment type="caution">
    <text evidence="4">The sequence shown here is derived from an EMBL/GenBank/DDBJ whole genome shotgun (WGS) entry which is preliminary data.</text>
</comment>
<dbReference type="GO" id="GO:0008929">
    <property type="term" value="F:methylglyoxal synthase activity"/>
    <property type="evidence" value="ECO:0007669"/>
    <property type="project" value="UniProtKB-UniRule"/>
</dbReference>
<feature type="domain" description="MGS-like" evidence="3">
    <location>
        <begin position="1"/>
        <end position="135"/>
    </location>
</feature>
<dbReference type="HAMAP" id="MF_00549">
    <property type="entry name" value="Methylglyoxal_synth"/>
    <property type="match status" value="1"/>
</dbReference>
<comment type="function">
    <text evidence="1">Catalyzes the formation of methylglyoxal from dihydroxyacetone phosphate.</text>
</comment>
<dbReference type="CDD" id="cd01422">
    <property type="entry name" value="MGS"/>
    <property type="match status" value="1"/>
</dbReference>
<evidence type="ECO:0000259" key="3">
    <source>
        <dbReference type="PROSITE" id="PS51855"/>
    </source>
</evidence>
<dbReference type="Proteomes" id="UP000186102">
    <property type="component" value="Unassembled WGS sequence"/>
</dbReference>
<dbReference type="PROSITE" id="PS01335">
    <property type="entry name" value="METHYLGLYOXAL_SYNTH"/>
    <property type="match status" value="1"/>
</dbReference>
<comment type="catalytic activity">
    <reaction evidence="1">
        <text>dihydroxyacetone phosphate = methylglyoxal + phosphate</text>
        <dbReference type="Rhea" id="RHEA:17937"/>
        <dbReference type="ChEBI" id="CHEBI:17158"/>
        <dbReference type="ChEBI" id="CHEBI:43474"/>
        <dbReference type="ChEBI" id="CHEBI:57642"/>
        <dbReference type="EC" id="4.2.3.3"/>
    </reaction>
</comment>
<dbReference type="PANTHER" id="PTHR30492">
    <property type="entry name" value="METHYLGLYOXAL SYNTHASE"/>
    <property type="match status" value="1"/>
</dbReference>
<dbReference type="NCBIfam" id="NF003559">
    <property type="entry name" value="PRK05234.1"/>
    <property type="match status" value="1"/>
</dbReference>
<evidence type="ECO:0000256" key="2">
    <source>
        <dbReference type="PIRSR" id="PIRSR006614-1"/>
    </source>
</evidence>
<feature type="binding site" evidence="1">
    <location>
        <position position="13"/>
    </location>
    <ligand>
        <name>substrate</name>
    </ligand>
</feature>
<accession>A0A1Q8R2G3</accession>
<feature type="active site" description="Proton donor/acceptor" evidence="1 2">
    <location>
        <position position="61"/>
    </location>
</feature>
<dbReference type="Pfam" id="PF02142">
    <property type="entry name" value="MGS"/>
    <property type="match status" value="1"/>
</dbReference>
<feature type="binding site" evidence="1">
    <location>
        <begin position="55"/>
        <end position="56"/>
    </location>
    <ligand>
        <name>substrate</name>
    </ligand>
</feature>
<dbReference type="STRING" id="1888891.DSOL_0458"/>
<dbReference type="EC" id="4.2.3.3" evidence="1"/>
<evidence type="ECO:0000313" key="4">
    <source>
        <dbReference type="EMBL" id="OLN33748.1"/>
    </source>
</evidence>
<proteinExistence type="inferred from homology"/>
<dbReference type="AlphaFoldDB" id="A0A1Q8R2G3"/>
<reference evidence="4 5" key="1">
    <citation type="submission" date="2016-09" db="EMBL/GenBank/DDBJ databases">
        <title>Complete genome of Desulfosporosinus sp. OL.</title>
        <authorList>
            <person name="Mardanov A."/>
            <person name="Beletsky A."/>
            <person name="Panova A."/>
            <person name="Karnachuk O."/>
            <person name="Ravin N."/>
        </authorList>
    </citation>
    <scope>NUCLEOTIDE SEQUENCE [LARGE SCALE GENOMIC DNA]</scope>
    <source>
        <strain evidence="4 5">OL</strain>
    </source>
</reference>
<comment type="similarity">
    <text evidence="1">Belongs to the methylglyoxal synthase family.</text>
</comment>
<feature type="binding site" evidence="1">
    <location>
        <position position="9"/>
    </location>
    <ligand>
        <name>substrate</name>
    </ligand>
</feature>
<evidence type="ECO:0000313" key="5">
    <source>
        <dbReference type="Proteomes" id="UP000186102"/>
    </source>
</evidence>
<dbReference type="PROSITE" id="PS51855">
    <property type="entry name" value="MGS"/>
    <property type="match status" value="1"/>
</dbReference>
<dbReference type="EMBL" id="MLBF01000002">
    <property type="protein sequence ID" value="OLN33748.1"/>
    <property type="molecule type" value="Genomic_DNA"/>
</dbReference>
<protein>
    <recommendedName>
        <fullName evidence="1">Methylglyoxal synthase</fullName>
        <shortName evidence="1">MGS</shortName>
        <ecNumber evidence="1">4.2.3.3</ecNumber>
    </recommendedName>
</protein>